<dbReference type="InterPro" id="IPR037171">
    <property type="entry name" value="NagB/RpiA_transferase-like"/>
</dbReference>
<dbReference type="SUPFAM" id="SSF100950">
    <property type="entry name" value="NagB/RpiA/CoA transferase-like"/>
    <property type="match status" value="1"/>
</dbReference>
<keyword evidence="4" id="KW-0804">Transcription</keyword>
<evidence type="ECO:0000256" key="4">
    <source>
        <dbReference type="ARBA" id="ARBA00023163"/>
    </source>
</evidence>
<reference evidence="6 7" key="1">
    <citation type="journal article" date="2021" name="Microorganisms">
        <title>Acidisoma silvae sp. nov. and Acidisomacellulosilytica sp. nov., Two Acidophilic Bacteria Isolated from Decaying Wood, Hydrolyzing Cellulose and Producing Poly-3-hydroxybutyrate.</title>
        <authorList>
            <person name="Mieszkin S."/>
            <person name="Pouder E."/>
            <person name="Uroz S."/>
            <person name="Simon-Colin C."/>
            <person name="Alain K."/>
        </authorList>
    </citation>
    <scope>NUCLEOTIDE SEQUENCE [LARGE SCALE GENOMIC DNA]</scope>
    <source>
        <strain evidence="6 7">HW T5.17</strain>
    </source>
</reference>
<gene>
    <name evidence="6" type="ORF">ACELLULO517_00280</name>
</gene>
<proteinExistence type="predicted"/>
<dbReference type="PANTHER" id="PTHR30363">
    <property type="entry name" value="HTH-TYPE TRANSCRIPTIONAL REGULATOR SRLR-RELATED"/>
    <property type="match status" value="1"/>
</dbReference>
<keyword evidence="1" id="KW-0678">Repressor</keyword>
<dbReference type="EMBL" id="JAESVA010000001">
    <property type="protein sequence ID" value="MCB8878650.1"/>
    <property type="molecule type" value="Genomic_DNA"/>
</dbReference>
<keyword evidence="2" id="KW-0805">Transcription regulation</keyword>
<keyword evidence="3" id="KW-0238">DNA-binding</keyword>
<dbReference type="GO" id="GO:0003677">
    <property type="term" value="F:DNA binding"/>
    <property type="evidence" value="ECO:0007669"/>
    <property type="project" value="UniProtKB-KW"/>
</dbReference>
<dbReference type="Gene3D" id="3.40.50.1360">
    <property type="match status" value="1"/>
</dbReference>
<sequence>MMKKASLEQPLPEGSDLVVPAAPAGARRLALHRLIAERGFVSVAEVAKEIGISDMTVRRDLEALERDGLVQRSHGGAVPVLASAAAVIQTEPSYAARAQINPDAKRRIASAAAGLILPYQAIGLDAGSTAAYLAAELADRQALEIVTNSLQTILAMPQPIIPEVYLLGGRLRPREGSMCGSITRQQLSGHWLDRFFLGICGIDENGVYDYSPEDTETKTIFMQQSKIVTALCDSSKFGKRSFVRICGFDALHSIVTDAPLPPEIDAAARAAGVEIILAQADAEAA</sequence>
<dbReference type="InterPro" id="IPR018356">
    <property type="entry name" value="Tscrpt_reg_HTH_DeoR_CS"/>
</dbReference>
<comment type="caution">
    <text evidence="6">The sequence shown here is derived from an EMBL/GenBank/DDBJ whole genome shotgun (WGS) entry which is preliminary data.</text>
</comment>
<evidence type="ECO:0000313" key="7">
    <source>
        <dbReference type="Proteomes" id="UP000721844"/>
    </source>
</evidence>
<organism evidence="6 7">
    <name type="scientific">Acidisoma cellulosilyticum</name>
    <dbReference type="NCBI Taxonomy" id="2802395"/>
    <lineage>
        <taxon>Bacteria</taxon>
        <taxon>Pseudomonadati</taxon>
        <taxon>Pseudomonadota</taxon>
        <taxon>Alphaproteobacteria</taxon>
        <taxon>Acetobacterales</taxon>
        <taxon>Acidocellaceae</taxon>
        <taxon>Acidisoma</taxon>
    </lineage>
</organism>
<dbReference type="GO" id="GO:0003700">
    <property type="term" value="F:DNA-binding transcription factor activity"/>
    <property type="evidence" value="ECO:0007669"/>
    <property type="project" value="InterPro"/>
</dbReference>
<dbReference type="PROSITE" id="PS51000">
    <property type="entry name" value="HTH_DEOR_2"/>
    <property type="match status" value="1"/>
</dbReference>
<dbReference type="InterPro" id="IPR001034">
    <property type="entry name" value="DeoR_HTH"/>
</dbReference>
<evidence type="ECO:0000313" key="6">
    <source>
        <dbReference type="EMBL" id="MCB8878650.1"/>
    </source>
</evidence>
<dbReference type="SUPFAM" id="SSF46785">
    <property type="entry name" value="Winged helix' DNA-binding domain"/>
    <property type="match status" value="1"/>
</dbReference>
<evidence type="ECO:0000256" key="1">
    <source>
        <dbReference type="ARBA" id="ARBA00022491"/>
    </source>
</evidence>
<evidence type="ECO:0000256" key="2">
    <source>
        <dbReference type="ARBA" id="ARBA00023015"/>
    </source>
</evidence>
<dbReference type="InterPro" id="IPR036388">
    <property type="entry name" value="WH-like_DNA-bd_sf"/>
</dbReference>
<dbReference type="PANTHER" id="PTHR30363:SF4">
    <property type="entry name" value="GLYCEROL-3-PHOSPHATE REGULON REPRESSOR"/>
    <property type="match status" value="1"/>
</dbReference>
<dbReference type="PROSITE" id="PS00894">
    <property type="entry name" value="HTH_DEOR_1"/>
    <property type="match status" value="1"/>
</dbReference>
<dbReference type="SMART" id="SM00420">
    <property type="entry name" value="HTH_DEOR"/>
    <property type="match status" value="1"/>
</dbReference>
<dbReference type="Pfam" id="PF08220">
    <property type="entry name" value="HTH_DeoR"/>
    <property type="match status" value="1"/>
</dbReference>
<dbReference type="Pfam" id="PF00455">
    <property type="entry name" value="DeoRC"/>
    <property type="match status" value="1"/>
</dbReference>
<dbReference type="Gene3D" id="1.10.10.10">
    <property type="entry name" value="Winged helix-like DNA-binding domain superfamily/Winged helix DNA-binding domain"/>
    <property type="match status" value="1"/>
</dbReference>
<evidence type="ECO:0000259" key="5">
    <source>
        <dbReference type="PROSITE" id="PS51000"/>
    </source>
</evidence>
<dbReference type="PRINTS" id="PR00037">
    <property type="entry name" value="HTHLACR"/>
</dbReference>
<keyword evidence="7" id="KW-1185">Reference proteome</keyword>
<dbReference type="AlphaFoldDB" id="A0A963YXD0"/>
<dbReference type="InterPro" id="IPR050313">
    <property type="entry name" value="Carb_Metab_HTH_regulators"/>
</dbReference>
<dbReference type="InterPro" id="IPR036390">
    <property type="entry name" value="WH_DNA-bd_sf"/>
</dbReference>
<dbReference type="InterPro" id="IPR014036">
    <property type="entry name" value="DeoR-like_C"/>
</dbReference>
<accession>A0A963YXD0</accession>
<dbReference type="Proteomes" id="UP000721844">
    <property type="component" value="Unassembled WGS sequence"/>
</dbReference>
<feature type="domain" description="HTH deoR-type" evidence="5">
    <location>
        <begin position="24"/>
        <end position="79"/>
    </location>
</feature>
<dbReference type="RefSeq" id="WP_227304486.1">
    <property type="nucleotide sequence ID" value="NZ_JAESVA010000001.1"/>
</dbReference>
<dbReference type="SMART" id="SM01134">
    <property type="entry name" value="DeoRC"/>
    <property type="match status" value="1"/>
</dbReference>
<evidence type="ECO:0000256" key="3">
    <source>
        <dbReference type="ARBA" id="ARBA00023125"/>
    </source>
</evidence>
<protein>
    <submittedName>
        <fullName evidence="6">DeoR/GlpR transcriptional regulator</fullName>
    </submittedName>
</protein>
<name>A0A963YXD0_9PROT</name>